<dbReference type="NCBIfam" id="TIGR02481">
    <property type="entry name" value="hemeryth_dom"/>
    <property type="match status" value="1"/>
</dbReference>
<protein>
    <submittedName>
        <fullName evidence="6">Hemerythrin</fullName>
    </submittedName>
</protein>
<evidence type="ECO:0000256" key="2">
    <source>
        <dbReference type="ARBA" id="ARBA00022621"/>
    </source>
</evidence>
<keyword evidence="2" id="KW-0561">Oxygen transport</keyword>
<evidence type="ECO:0000256" key="3">
    <source>
        <dbReference type="ARBA" id="ARBA00022723"/>
    </source>
</evidence>
<keyword evidence="7" id="KW-1185">Reference proteome</keyword>
<keyword evidence="4" id="KW-0408">Iron</keyword>
<dbReference type="CDD" id="cd12107">
    <property type="entry name" value="Hemerythrin"/>
    <property type="match status" value="1"/>
</dbReference>
<evidence type="ECO:0000313" key="6">
    <source>
        <dbReference type="EMBL" id="KJV07142.1"/>
    </source>
</evidence>
<dbReference type="EMBL" id="LAJX01000058">
    <property type="protein sequence ID" value="KJV07142.1"/>
    <property type="molecule type" value="Genomic_DNA"/>
</dbReference>
<keyword evidence="3" id="KW-0479">Metal-binding</keyword>
<evidence type="ECO:0000256" key="4">
    <source>
        <dbReference type="ARBA" id="ARBA00023004"/>
    </source>
</evidence>
<comment type="similarity">
    <text evidence="1">Belongs to the hemerythrin family.</text>
</comment>
<reference evidence="7" key="1">
    <citation type="submission" date="2015-03" db="EMBL/GenBank/DDBJ databases">
        <title>Draft genome sequence of a novel methanotroph (Sn10-6) isolated from flooded ricefield rhizosphere in India.</title>
        <authorList>
            <person name="Pandit P.S."/>
            <person name="Pore S.D."/>
            <person name="Arora P."/>
            <person name="Kapse N.G."/>
            <person name="Dhakephalkar P.K."/>
            <person name="Rahalkar M.C."/>
        </authorList>
    </citation>
    <scope>NUCLEOTIDE SEQUENCE [LARGE SCALE GENOMIC DNA]</scope>
    <source>
        <strain evidence="7">Sn10-6</strain>
    </source>
</reference>
<comment type="caution">
    <text evidence="6">The sequence shown here is derived from an EMBL/GenBank/DDBJ whole genome shotgun (WGS) entry which is preliminary data.</text>
</comment>
<dbReference type="PANTHER" id="PTHR37164">
    <property type="entry name" value="BACTERIOHEMERYTHRIN"/>
    <property type="match status" value="1"/>
</dbReference>
<accession>A0A0F3IKE8</accession>
<dbReference type="PROSITE" id="PS00550">
    <property type="entry name" value="HEMERYTHRINS"/>
    <property type="match status" value="1"/>
</dbReference>
<dbReference type="InterPro" id="IPR012827">
    <property type="entry name" value="Hemerythrin_metal-bd"/>
</dbReference>
<dbReference type="AlphaFoldDB" id="A0A0F3IKE8"/>
<sequence length="131" mass="14907">MALLEKTAALSVAYTAIDEDHAEFINLLNALDMATNADFPALFQHLYEHTEQHFERENVLMTRSAYAGITDHKAEHQRVLGEFKQFKSRVDKGLISFGRAFIKDRLPQWLVLHVTTMDTALATHLNNQPPS</sequence>
<dbReference type="InterPro" id="IPR050669">
    <property type="entry name" value="Hemerythrin"/>
</dbReference>
<dbReference type="PANTHER" id="PTHR37164:SF1">
    <property type="entry name" value="BACTERIOHEMERYTHRIN"/>
    <property type="match status" value="1"/>
</dbReference>
<gene>
    <name evidence="6" type="ORF">VZ94_06755</name>
</gene>
<dbReference type="InterPro" id="IPR016131">
    <property type="entry name" value="Haemerythrin_Fe_BS"/>
</dbReference>
<dbReference type="OrthoDB" id="5296936at2"/>
<reference evidence="6 7" key="2">
    <citation type="journal article" date="2016" name="Microb. Ecol.">
        <title>Genome Characteristics of a Novel Type I Methanotroph (Sn10-6) Isolated from a Flooded Indian Rice Field.</title>
        <authorList>
            <person name="Rahalkar M.C."/>
            <person name="Pandit P.S."/>
            <person name="Dhakephalkar P.K."/>
            <person name="Pore S."/>
            <person name="Arora P."/>
            <person name="Kapse N."/>
        </authorList>
    </citation>
    <scope>NUCLEOTIDE SEQUENCE [LARGE SCALE GENOMIC DNA]</scope>
    <source>
        <strain evidence="6 7">Sn10-6</strain>
    </source>
</reference>
<dbReference type="RefSeq" id="WP_045778656.1">
    <property type="nucleotide sequence ID" value="NZ_LAJX01000058.1"/>
</dbReference>
<evidence type="ECO:0000259" key="5">
    <source>
        <dbReference type="Pfam" id="PF01814"/>
    </source>
</evidence>
<name>A0A0F3IKE8_9GAMM</name>
<evidence type="ECO:0000256" key="1">
    <source>
        <dbReference type="ARBA" id="ARBA00010587"/>
    </source>
</evidence>
<dbReference type="Pfam" id="PF01814">
    <property type="entry name" value="Hemerythrin"/>
    <property type="match status" value="1"/>
</dbReference>
<dbReference type="GO" id="GO:0046872">
    <property type="term" value="F:metal ion binding"/>
    <property type="evidence" value="ECO:0007669"/>
    <property type="project" value="UniProtKB-KW"/>
</dbReference>
<dbReference type="GO" id="GO:0005344">
    <property type="term" value="F:oxygen carrier activity"/>
    <property type="evidence" value="ECO:0007669"/>
    <property type="project" value="UniProtKB-KW"/>
</dbReference>
<dbReference type="SUPFAM" id="SSF47188">
    <property type="entry name" value="Hemerythrin-like"/>
    <property type="match status" value="1"/>
</dbReference>
<proteinExistence type="inferred from homology"/>
<feature type="domain" description="Hemerythrin-like" evidence="5">
    <location>
        <begin position="13"/>
        <end position="122"/>
    </location>
</feature>
<dbReference type="PATRIC" id="fig|1632867.3.peg.4793"/>
<keyword evidence="2" id="KW-0813">Transport</keyword>
<organism evidence="6 7">
    <name type="scientific">Methylocucumis oryzae</name>
    <dbReference type="NCBI Taxonomy" id="1632867"/>
    <lineage>
        <taxon>Bacteria</taxon>
        <taxon>Pseudomonadati</taxon>
        <taxon>Pseudomonadota</taxon>
        <taxon>Gammaproteobacteria</taxon>
        <taxon>Methylococcales</taxon>
        <taxon>Methylococcaceae</taxon>
        <taxon>Methylocucumis</taxon>
    </lineage>
</organism>
<dbReference type="InterPro" id="IPR035938">
    <property type="entry name" value="Hemerythrin-like_sf"/>
</dbReference>
<evidence type="ECO:0000313" key="7">
    <source>
        <dbReference type="Proteomes" id="UP000033684"/>
    </source>
</evidence>
<dbReference type="Proteomes" id="UP000033684">
    <property type="component" value="Unassembled WGS sequence"/>
</dbReference>
<dbReference type="Gene3D" id="1.20.120.50">
    <property type="entry name" value="Hemerythrin-like"/>
    <property type="match status" value="1"/>
</dbReference>
<dbReference type="InterPro" id="IPR012312">
    <property type="entry name" value="Hemerythrin-like"/>
</dbReference>